<dbReference type="PANTHER" id="PTHR30622:SF2">
    <property type="entry name" value="UNDECAPRENYL-DIPHOSPHATASE"/>
    <property type="match status" value="1"/>
</dbReference>
<comment type="miscellaneous">
    <text evidence="17">Bacitracin is thought to be involved in the inhibition of peptidoglycan synthesis by sequestering undecaprenyl diphosphate, thereby reducing the pool of lipid carrier available.</text>
</comment>
<proteinExistence type="inferred from homology"/>
<dbReference type="InterPro" id="IPR003824">
    <property type="entry name" value="UppP"/>
</dbReference>
<evidence type="ECO:0000256" key="5">
    <source>
        <dbReference type="ARBA" id="ARBA00022475"/>
    </source>
</evidence>
<keyword evidence="6 17" id="KW-0812">Transmembrane</keyword>
<evidence type="ECO:0000256" key="15">
    <source>
        <dbReference type="ARBA" id="ARBA00032932"/>
    </source>
</evidence>
<keyword evidence="12 17" id="KW-0046">Antibiotic resistance</keyword>
<dbReference type="EC" id="3.6.1.27" evidence="3 17"/>
<evidence type="ECO:0000256" key="9">
    <source>
        <dbReference type="ARBA" id="ARBA00022984"/>
    </source>
</evidence>
<evidence type="ECO:0000256" key="6">
    <source>
        <dbReference type="ARBA" id="ARBA00022692"/>
    </source>
</evidence>
<evidence type="ECO:0000256" key="1">
    <source>
        <dbReference type="ARBA" id="ARBA00004651"/>
    </source>
</evidence>
<dbReference type="GO" id="GO:0008360">
    <property type="term" value="P:regulation of cell shape"/>
    <property type="evidence" value="ECO:0007669"/>
    <property type="project" value="UniProtKB-KW"/>
</dbReference>
<dbReference type="GO" id="GO:0050380">
    <property type="term" value="F:undecaprenyl-diphosphatase activity"/>
    <property type="evidence" value="ECO:0007669"/>
    <property type="project" value="UniProtKB-UniRule"/>
</dbReference>
<dbReference type="AlphaFoldDB" id="A0A0M0KDW9"/>
<keyword evidence="10 17" id="KW-1133">Transmembrane helix</keyword>
<keyword evidence="7 17" id="KW-0378">Hydrolase</keyword>
<evidence type="ECO:0000256" key="10">
    <source>
        <dbReference type="ARBA" id="ARBA00022989"/>
    </source>
</evidence>
<dbReference type="EMBL" id="LILD01000003">
    <property type="protein sequence ID" value="KOO36974.1"/>
    <property type="molecule type" value="Genomic_DNA"/>
</dbReference>
<comment type="function">
    <text evidence="17">Catalyzes the dephosphorylation of undecaprenyl diphosphate (UPP). Confers resistance to bacitracin.</text>
</comment>
<keyword evidence="8 17" id="KW-0133">Cell shape</keyword>
<reference evidence="18" key="1">
    <citation type="submission" date="2015-08" db="EMBL/GenBank/DDBJ databases">
        <title>Complete DNA Sequence of Pseudomonas syringae pv. actinidiae, the Causal Agent of Kiwifruit Canker Disease.</title>
        <authorList>
            <person name="Rikkerink E.H.A."/>
            <person name="Fineran P.C."/>
        </authorList>
    </citation>
    <scope>NUCLEOTIDE SEQUENCE</scope>
    <source>
        <strain evidence="18">DSM 13666</strain>
    </source>
</reference>
<comment type="catalytic activity">
    <reaction evidence="16 17">
        <text>di-trans,octa-cis-undecaprenyl diphosphate + H2O = di-trans,octa-cis-undecaprenyl phosphate + phosphate + H(+)</text>
        <dbReference type="Rhea" id="RHEA:28094"/>
        <dbReference type="ChEBI" id="CHEBI:15377"/>
        <dbReference type="ChEBI" id="CHEBI:15378"/>
        <dbReference type="ChEBI" id="CHEBI:43474"/>
        <dbReference type="ChEBI" id="CHEBI:58405"/>
        <dbReference type="ChEBI" id="CHEBI:60392"/>
        <dbReference type="EC" id="3.6.1.27"/>
    </reaction>
</comment>
<dbReference type="HAMAP" id="MF_01006">
    <property type="entry name" value="Undec_diphosphatase"/>
    <property type="match status" value="1"/>
</dbReference>
<dbReference type="GO" id="GO:0009252">
    <property type="term" value="P:peptidoglycan biosynthetic process"/>
    <property type="evidence" value="ECO:0007669"/>
    <property type="project" value="UniProtKB-KW"/>
</dbReference>
<dbReference type="GO" id="GO:0071555">
    <property type="term" value="P:cell wall organization"/>
    <property type="evidence" value="ECO:0007669"/>
    <property type="project" value="UniProtKB-KW"/>
</dbReference>
<evidence type="ECO:0000256" key="8">
    <source>
        <dbReference type="ARBA" id="ARBA00022960"/>
    </source>
</evidence>
<comment type="caution">
    <text evidence="18">The sequence shown here is derived from an EMBL/GenBank/DDBJ whole genome shotgun (WGS) entry which is preliminary data.</text>
</comment>
<dbReference type="PATRIC" id="fig|136160.3.peg.4245"/>
<evidence type="ECO:0000256" key="16">
    <source>
        <dbReference type="ARBA" id="ARBA00047594"/>
    </source>
</evidence>
<evidence type="ECO:0000256" key="7">
    <source>
        <dbReference type="ARBA" id="ARBA00022801"/>
    </source>
</evidence>
<dbReference type="GO" id="GO:0005886">
    <property type="term" value="C:plasma membrane"/>
    <property type="evidence" value="ECO:0007669"/>
    <property type="project" value="UniProtKB-SubCell"/>
</dbReference>
<evidence type="ECO:0000256" key="12">
    <source>
        <dbReference type="ARBA" id="ARBA00023251"/>
    </source>
</evidence>
<keyword evidence="5 17" id="KW-1003">Cell membrane</keyword>
<gene>
    <name evidence="17" type="primary">uppP</name>
    <name evidence="18" type="ORF">AMD02_16460</name>
</gene>
<evidence type="ECO:0000256" key="14">
    <source>
        <dbReference type="ARBA" id="ARBA00032707"/>
    </source>
</evidence>
<dbReference type="GO" id="GO:0046677">
    <property type="term" value="P:response to antibiotic"/>
    <property type="evidence" value="ECO:0007669"/>
    <property type="project" value="UniProtKB-UniRule"/>
</dbReference>
<evidence type="ECO:0000256" key="17">
    <source>
        <dbReference type="HAMAP-Rule" id="MF_01006"/>
    </source>
</evidence>
<sequence>MEWSQELWLLIKYLLLGLFQGFTEPIPVSSSGHLVLLQHFLGVEIEGLSFEVMVNFASLFAVIAIYRFDLLKLVKGSARYVLYQDAQGKGDFRISFYLLLATVPAVLAALLFKDWIETELKQLHVIAFALLITGMALWLIRHLNGRKQDGDITLKDALLVGLAQTAALIPGISRSGATIVAAMGLGWRQETALRFSFFLYIPISLGSGVLAISDIVQDPHFTALWIPYTIAFIGSFIASYVSLLWFMNIMRHGKLIYFALYCWLAGLIVLSLLS</sequence>
<evidence type="ECO:0000313" key="18">
    <source>
        <dbReference type="EMBL" id="KOO36974.1"/>
    </source>
</evidence>
<organism evidence="18">
    <name type="scientific">Halalkalibacterium halodurans</name>
    <name type="common">Bacillus halodurans</name>
    <dbReference type="NCBI Taxonomy" id="86665"/>
    <lineage>
        <taxon>Bacteria</taxon>
        <taxon>Bacillati</taxon>
        <taxon>Bacillota</taxon>
        <taxon>Bacilli</taxon>
        <taxon>Bacillales</taxon>
        <taxon>Bacillaceae</taxon>
        <taxon>Halalkalibacterium (ex Joshi et al. 2022)</taxon>
    </lineage>
</organism>
<dbReference type="RefSeq" id="WP_053432185.1">
    <property type="nucleotide sequence ID" value="NZ_JARMRQ010000012.1"/>
</dbReference>
<evidence type="ECO:0000256" key="3">
    <source>
        <dbReference type="ARBA" id="ARBA00012374"/>
    </source>
</evidence>
<evidence type="ECO:0000256" key="4">
    <source>
        <dbReference type="ARBA" id="ARBA00021581"/>
    </source>
</evidence>
<comment type="similarity">
    <text evidence="2 17">Belongs to the UppP family.</text>
</comment>
<keyword evidence="9 17" id="KW-0573">Peptidoglycan synthesis</keyword>
<name>A0A0M0KDW9_ALKHA</name>
<protein>
    <recommendedName>
        <fullName evidence="4 17">Undecaprenyl-diphosphatase</fullName>
        <ecNumber evidence="3 17">3.6.1.27</ecNumber>
    </recommendedName>
    <alternativeName>
        <fullName evidence="15 17">Bacitracin resistance protein</fullName>
    </alternativeName>
    <alternativeName>
        <fullName evidence="14 17">Undecaprenyl pyrophosphate phosphatase</fullName>
    </alternativeName>
</protein>
<accession>A0A0M0KDW9</accession>
<dbReference type="Pfam" id="PF02673">
    <property type="entry name" value="BacA"/>
    <property type="match status" value="1"/>
</dbReference>
<dbReference type="PANTHER" id="PTHR30622">
    <property type="entry name" value="UNDECAPRENYL-DIPHOSPHATASE"/>
    <property type="match status" value="1"/>
</dbReference>
<keyword evidence="13 17" id="KW-0961">Cell wall biogenesis/degradation</keyword>
<evidence type="ECO:0000256" key="2">
    <source>
        <dbReference type="ARBA" id="ARBA00010621"/>
    </source>
</evidence>
<evidence type="ECO:0000256" key="13">
    <source>
        <dbReference type="ARBA" id="ARBA00023316"/>
    </source>
</evidence>
<evidence type="ECO:0000256" key="11">
    <source>
        <dbReference type="ARBA" id="ARBA00023136"/>
    </source>
</evidence>
<comment type="subcellular location">
    <subcellularLocation>
        <location evidence="1 17">Cell membrane</location>
        <topology evidence="1 17">Multi-pass membrane protein</topology>
    </subcellularLocation>
</comment>
<keyword evidence="11 17" id="KW-0472">Membrane</keyword>